<evidence type="ECO:0008006" key="5">
    <source>
        <dbReference type="Google" id="ProtNLM"/>
    </source>
</evidence>
<dbReference type="AlphaFoldDB" id="A0A6A6NLJ8"/>
<feature type="region of interest" description="Disordered" evidence="1">
    <location>
        <begin position="215"/>
        <end position="311"/>
    </location>
</feature>
<feature type="compositionally biased region" description="Low complexity" evidence="1">
    <location>
        <begin position="264"/>
        <end position="273"/>
    </location>
</feature>
<gene>
    <name evidence="3" type="ORF">BDY21DRAFT_405191</name>
</gene>
<proteinExistence type="predicted"/>
<dbReference type="Proteomes" id="UP000799766">
    <property type="component" value="Unassembled WGS sequence"/>
</dbReference>
<accession>A0A6A6NLJ8</accession>
<evidence type="ECO:0000313" key="3">
    <source>
        <dbReference type="EMBL" id="KAF2452612.1"/>
    </source>
</evidence>
<evidence type="ECO:0000256" key="2">
    <source>
        <dbReference type="SAM" id="SignalP"/>
    </source>
</evidence>
<reference evidence="3" key="1">
    <citation type="journal article" date="2020" name="Stud. Mycol.">
        <title>101 Dothideomycetes genomes: a test case for predicting lifestyles and emergence of pathogens.</title>
        <authorList>
            <person name="Haridas S."/>
            <person name="Albert R."/>
            <person name="Binder M."/>
            <person name="Bloem J."/>
            <person name="Labutti K."/>
            <person name="Salamov A."/>
            <person name="Andreopoulos B."/>
            <person name="Baker S."/>
            <person name="Barry K."/>
            <person name="Bills G."/>
            <person name="Bluhm B."/>
            <person name="Cannon C."/>
            <person name="Castanera R."/>
            <person name="Culley D."/>
            <person name="Daum C."/>
            <person name="Ezra D."/>
            <person name="Gonzalez J."/>
            <person name="Henrissat B."/>
            <person name="Kuo A."/>
            <person name="Liang C."/>
            <person name="Lipzen A."/>
            <person name="Lutzoni F."/>
            <person name="Magnuson J."/>
            <person name="Mondo S."/>
            <person name="Nolan M."/>
            <person name="Ohm R."/>
            <person name="Pangilinan J."/>
            <person name="Park H.-J."/>
            <person name="Ramirez L."/>
            <person name="Alfaro M."/>
            <person name="Sun H."/>
            <person name="Tritt A."/>
            <person name="Yoshinaga Y."/>
            <person name="Zwiers L.-H."/>
            <person name="Turgeon B."/>
            <person name="Goodwin S."/>
            <person name="Spatafora J."/>
            <person name="Crous P."/>
            <person name="Grigoriev I."/>
        </authorList>
    </citation>
    <scope>NUCLEOTIDE SEQUENCE</scope>
    <source>
        <strain evidence="3">ATCC 16933</strain>
    </source>
</reference>
<evidence type="ECO:0000313" key="4">
    <source>
        <dbReference type="Proteomes" id="UP000799766"/>
    </source>
</evidence>
<protein>
    <recommendedName>
        <fullName evidence="5">Zinc-binding domain-containing protein</fullName>
    </recommendedName>
</protein>
<feature type="signal peptide" evidence="2">
    <location>
        <begin position="1"/>
        <end position="18"/>
    </location>
</feature>
<dbReference type="EMBL" id="MU001706">
    <property type="protein sequence ID" value="KAF2452612.1"/>
    <property type="molecule type" value="Genomic_DNA"/>
</dbReference>
<feature type="chain" id="PRO_5025441297" description="Zinc-binding domain-containing protein" evidence="2">
    <location>
        <begin position="19"/>
        <end position="311"/>
    </location>
</feature>
<name>A0A6A6NLJ8_9PEZI</name>
<organism evidence="3 4">
    <name type="scientific">Lineolata rhizophorae</name>
    <dbReference type="NCBI Taxonomy" id="578093"/>
    <lineage>
        <taxon>Eukaryota</taxon>
        <taxon>Fungi</taxon>
        <taxon>Dikarya</taxon>
        <taxon>Ascomycota</taxon>
        <taxon>Pezizomycotina</taxon>
        <taxon>Dothideomycetes</taxon>
        <taxon>Dothideomycetes incertae sedis</taxon>
        <taxon>Lineolatales</taxon>
        <taxon>Lineolataceae</taxon>
        <taxon>Lineolata</taxon>
    </lineage>
</organism>
<sequence>MLLLYGFICTLAASLVRRAGIWYQKAIQEMPSEIRARLRALIQKAIGIKKEEEKKPDYKRISRRYRSLLKNSTWSCCHCQTRQPFKTNHKRFFFVDALVCESRQCCKPICAACDVSGQEALFPVGPKETIQVAREHLNATFGWTCCTCGRSTYAPLVEESDPSILNILRRPKTVERTVRKLPCESCSHRPCPECLTWRLSDSKAEGIRRFREAHEGHEEAGGNASGPEPEARDSSPKGALRWREGSPSLYEYKYDPKSLAPIGPSKSQPQPKRSSLKGASTGPANEAPGKSGSSADGPDDMATDTASHPNV</sequence>
<keyword evidence="4" id="KW-1185">Reference proteome</keyword>
<keyword evidence="2" id="KW-0732">Signal</keyword>
<evidence type="ECO:0000256" key="1">
    <source>
        <dbReference type="SAM" id="MobiDB-lite"/>
    </source>
</evidence>